<evidence type="ECO:0000256" key="27">
    <source>
        <dbReference type="ARBA" id="ARBA00041470"/>
    </source>
</evidence>
<dbReference type="InterPro" id="IPR015876">
    <property type="entry name" value="Acyl-CoA_DS"/>
</dbReference>
<evidence type="ECO:0000256" key="20">
    <source>
        <dbReference type="ARBA" id="ARBA00023004"/>
    </source>
</evidence>
<keyword evidence="9 30" id="KW-0444">Lipid biosynthesis</keyword>
<dbReference type="PROSITE" id="PS50082">
    <property type="entry name" value="WD_REPEATS_2"/>
    <property type="match status" value="2"/>
</dbReference>
<dbReference type="Pfam" id="PF00400">
    <property type="entry name" value="WD40"/>
    <property type="match status" value="2"/>
</dbReference>
<feature type="region of interest" description="Disordered" evidence="31">
    <location>
        <begin position="514"/>
        <end position="550"/>
    </location>
</feature>
<evidence type="ECO:0000256" key="18">
    <source>
        <dbReference type="ARBA" id="ARBA00022989"/>
    </source>
</evidence>
<dbReference type="PRINTS" id="PR00075">
    <property type="entry name" value="FACDDSATRASE"/>
</dbReference>
<evidence type="ECO:0000256" key="28">
    <source>
        <dbReference type="ARBA" id="ARBA00043112"/>
    </source>
</evidence>
<feature type="region of interest" description="Disordered" evidence="31">
    <location>
        <begin position="920"/>
        <end position="1101"/>
    </location>
</feature>
<keyword evidence="24" id="KW-0968">Cytoplasmic vesicle</keyword>
<keyword evidence="18 32" id="KW-1133">Transmembrane helix</keyword>
<keyword evidence="16" id="KW-0931">ER-Golgi transport</keyword>
<dbReference type="Pfam" id="PF00487">
    <property type="entry name" value="FA_desaturase"/>
    <property type="match status" value="1"/>
</dbReference>
<dbReference type="CDD" id="cd03505">
    <property type="entry name" value="Delta9-FADS-like"/>
    <property type="match status" value="1"/>
</dbReference>
<keyword evidence="19 30" id="KW-0560">Oxidoreductase</keyword>
<comment type="cofactor">
    <cofactor evidence="1 30">
        <name>Fe(2+)</name>
        <dbReference type="ChEBI" id="CHEBI:29033"/>
    </cofactor>
</comment>
<dbReference type="GO" id="GO:0006633">
    <property type="term" value="P:fatty acid biosynthetic process"/>
    <property type="evidence" value="ECO:0007669"/>
    <property type="project" value="UniProtKB-KW"/>
</dbReference>
<feature type="compositionally biased region" description="Low complexity" evidence="31">
    <location>
        <begin position="938"/>
        <end position="948"/>
    </location>
</feature>
<dbReference type="PANTHER" id="PTHR13923:SF23">
    <property type="entry name" value="PROTEIN TRANSPORT PROTEIN SEC31A"/>
    <property type="match status" value="1"/>
</dbReference>
<evidence type="ECO:0000313" key="34">
    <source>
        <dbReference type="EMBL" id="KAG7322761.1"/>
    </source>
</evidence>
<dbReference type="InterPro" id="IPR040251">
    <property type="entry name" value="SEC31-like"/>
</dbReference>
<protein>
    <recommendedName>
        <fullName evidence="26">Protein transport protein Sec31A</fullName>
    </recommendedName>
    <alternativeName>
        <fullName evidence="28">SEC31-like protein 1</fullName>
    </alternativeName>
    <alternativeName>
        <fullName evidence="27">SEC31-related protein A</fullName>
    </alternativeName>
</protein>
<feature type="compositionally biased region" description="Pro residues" evidence="31">
    <location>
        <begin position="1074"/>
        <end position="1086"/>
    </location>
</feature>
<evidence type="ECO:0000259" key="33">
    <source>
        <dbReference type="Pfam" id="PF00487"/>
    </source>
</evidence>
<keyword evidence="12" id="KW-0479">Metal-binding</keyword>
<feature type="compositionally biased region" description="Low complexity" evidence="31">
    <location>
        <begin position="978"/>
        <end position="998"/>
    </location>
</feature>
<feature type="transmembrane region" description="Helical" evidence="32">
    <location>
        <begin position="1456"/>
        <end position="1476"/>
    </location>
</feature>
<evidence type="ECO:0000256" key="11">
    <source>
        <dbReference type="ARBA" id="ARBA00022692"/>
    </source>
</evidence>
<keyword evidence="7" id="KW-0813">Transport</keyword>
<accession>A0A9D3SFV0</accession>
<keyword evidence="21" id="KW-0443">Lipid metabolism</keyword>
<dbReference type="Gene3D" id="2.130.10.10">
    <property type="entry name" value="YVTN repeat-like/Quinoprotein amine dehydrogenase"/>
    <property type="match status" value="1"/>
</dbReference>
<dbReference type="GO" id="GO:0046872">
    <property type="term" value="F:metal ion binding"/>
    <property type="evidence" value="ECO:0007669"/>
    <property type="project" value="UniProtKB-KW"/>
</dbReference>
<sequence>MLVEGRMKLKEINRTAIQAWSPAQHHPIYLAAGTSAQQLDATFSTNASLEIFELDLAEPTLAMKSCGAFSSPHRYHKLVWGPHGINDQGMPSGVLIAGGETGNIILYDPSKIIAGDSEVVIAQSDKHTGPVRALDVNSFQTNLVASGGNESEIYIWDLNSFSTPMTPGPKSQPLEDISCVAWNCQVQHILASASPSGRASIWDLRKNDLIIKVSDHSNRMHCSGLAWNPDVATQLVLASEDDRMPVIQMWDLRFATSPLKVLENHTRGVLAIAWSLADPEFLLSCGKDNRILCWNPNNSEVLYELPTSQWCFDIQWCPRNPAVLSAASFDGRISIYSIMGGNNDAVSSAQADQISSSFANMDPFGTGQTLPPLQLPQTTSANSTVTPLKKPPKWIRRPVGASFAFGGKLVSLENIKPAAQQPQQPTAHVVHISQVVTDTDFLDRSNQLQATLTAGSFVGFCQKKIEAAQNEFEKSIWAFLKVHFEDDARGKYLELLGYKKEELAIKIASALEKKDPKSNEDNEVEENGDLTAEDASAAEESPELAEIPVVEEKPVQPISSNINAKRDVDGLITQALLIGDFEAAVNLCLHDNRMADAIILAIAGGPELLEKTQKKYLTKTQSKIGKIISAVVMRDWMNILETCDLQNWKEALAAVMTYAKPEEFSTLCGLLGSRLEAAEESALQVQACLCYICAGSVEQLVSCWSKAQDSSSPLSLQDLVEKVVILRQAVEKTQGGVAPAVGALLAEKMSQYASLLASQGSLQTAMSYLPTNTDQVAVQQLRERLSRALGQHGVAPVQNRHPVAPAAVPQQVYTPIQPQTQPLPPQPTPAAPTQQYYQVRAASTVTSWSNQTPTVLPSAPPPLASAKDLQAEPKPAPFPMQAPVSASPAVSSAFMYSQHYQNYPQVQQFTHGAGGPAIYQPLQYSSSTSTPLPPPPSSSAAAPFYPSQFMPPASSQAVPSTFPRPPFSASQQAPTAPPLSSTSTASFSPPPFSSGVSFQHGGPGSPTAFLPPPPTGASGPQNGWNDPPALLRGTKKKKVPENYTPPAPITAPIMAPLGEPQPVATMQPSLQPQQLPPQPAGIPAPFNPIQQQPLAPTLRNPAIPSMPVEGAPGAPTGDVIQPMQSLPTEKITKKPIPDEHLILKTTFEGLIQKCLAAATDPQTKRKLDDANKRLESLYDKLREQTLSPAIVGGLHNMARSIESRAYTDGLNIHTHIVSNSNFSETSAFMPVLKHNKVLKLSSCLSPLRVRKEALALLILYIWPGNPRCFGDFRIIEMDAHPDHERCEVVDRGGPDGAESRELNGAKRQAVVWRNVILMGLLHAGALYSVLLIPIAHPFTWIWSYICFLITALGVTAGAHRLWSHRSYKAKLPLRIFLAAANSMAFQNDIFEWSRDHRSHHKYSETDADPHNARRGFFFSHVGWLFVQKHKDVIEKGKRLDLSDLLADPVVMFQRKYYKISVLVMCFFLPTLVPWYFWGESMWNSYFLASVLRYTVALNLTWLVNSAAHMYGNRPYNKNINPRENRFVTFGAIGEGFHNFHHTFPFDYAASEFGLRYNPTTCFIDLMCWLGLASNRKRATPEMIMARKLRTGDGST</sequence>
<dbReference type="GO" id="GO:0007029">
    <property type="term" value="P:endoplasmic reticulum organization"/>
    <property type="evidence" value="ECO:0007669"/>
    <property type="project" value="TreeGrafter"/>
</dbReference>
<dbReference type="GO" id="GO:0016215">
    <property type="term" value="F:acyl-CoA desaturase activity"/>
    <property type="evidence" value="ECO:0007669"/>
    <property type="project" value="UniProtKB-ARBA"/>
</dbReference>
<dbReference type="Proteomes" id="UP000824219">
    <property type="component" value="Linkage Group LG16"/>
</dbReference>
<evidence type="ECO:0000256" key="19">
    <source>
        <dbReference type="ARBA" id="ARBA00023002"/>
    </source>
</evidence>
<dbReference type="Gene3D" id="1.25.40.1030">
    <property type="match status" value="1"/>
</dbReference>
<evidence type="ECO:0000256" key="23">
    <source>
        <dbReference type="ARBA" id="ARBA00023160"/>
    </source>
</evidence>
<evidence type="ECO:0000256" key="14">
    <source>
        <dbReference type="ARBA" id="ARBA00022824"/>
    </source>
</evidence>
<evidence type="ECO:0000256" key="29">
    <source>
        <dbReference type="PROSITE-ProRule" id="PRU00221"/>
    </source>
</evidence>
<comment type="caution">
    <text evidence="34">The sequence shown here is derived from an EMBL/GenBank/DDBJ whole genome shotgun (WGS) entry which is preliminary data.</text>
</comment>
<organism evidence="34 35">
    <name type="scientific">Hemibagrus wyckioides</name>
    <dbReference type="NCBI Taxonomy" id="337641"/>
    <lineage>
        <taxon>Eukaryota</taxon>
        <taxon>Metazoa</taxon>
        <taxon>Chordata</taxon>
        <taxon>Craniata</taxon>
        <taxon>Vertebrata</taxon>
        <taxon>Euteleostomi</taxon>
        <taxon>Actinopterygii</taxon>
        <taxon>Neopterygii</taxon>
        <taxon>Teleostei</taxon>
        <taxon>Ostariophysi</taxon>
        <taxon>Siluriformes</taxon>
        <taxon>Bagridae</taxon>
        <taxon>Hemibagrus</taxon>
    </lineage>
</organism>
<evidence type="ECO:0000256" key="4">
    <source>
        <dbReference type="ARBA" id="ARBA00004406"/>
    </source>
</evidence>
<dbReference type="GO" id="GO:0070971">
    <property type="term" value="C:endoplasmic reticulum exit site"/>
    <property type="evidence" value="ECO:0007669"/>
    <property type="project" value="TreeGrafter"/>
</dbReference>
<evidence type="ECO:0000256" key="2">
    <source>
        <dbReference type="ARBA" id="ARBA00004141"/>
    </source>
</evidence>
<evidence type="ECO:0000256" key="12">
    <source>
        <dbReference type="ARBA" id="ARBA00022723"/>
    </source>
</evidence>
<dbReference type="OrthoDB" id="542917at2759"/>
<keyword evidence="20" id="KW-0408">Iron</keyword>
<feature type="compositionally biased region" description="Acidic residues" evidence="31">
    <location>
        <begin position="521"/>
        <end position="543"/>
    </location>
</feature>
<dbReference type="InterPro" id="IPR036322">
    <property type="entry name" value="WD40_repeat_dom_sf"/>
</dbReference>
<evidence type="ECO:0000256" key="31">
    <source>
        <dbReference type="SAM" id="MobiDB-lite"/>
    </source>
</evidence>
<evidence type="ECO:0000256" key="17">
    <source>
        <dbReference type="ARBA" id="ARBA00022927"/>
    </source>
</evidence>
<dbReference type="Gene3D" id="1.20.940.10">
    <property type="entry name" value="Functional domain of the splicing factor Prp18"/>
    <property type="match status" value="1"/>
</dbReference>
<evidence type="ECO:0000256" key="13">
    <source>
        <dbReference type="ARBA" id="ARBA00022737"/>
    </source>
</evidence>
<keyword evidence="15" id="KW-0276">Fatty acid metabolism</keyword>
<dbReference type="GO" id="GO:0015031">
    <property type="term" value="P:protein transport"/>
    <property type="evidence" value="ECO:0007669"/>
    <property type="project" value="UniProtKB-KW"/>
</dbReference>
<dbReference type="InterPro" id="IPR001522">
    <property type="entry name" value="FADS-1_CS"/>
</dbReference>
<gene>
    <name evidence="34" type="ORF">KOW79_014107</name>
</gene>
<feature type="repeat" description="WD" evidence="29">
    <location>
        <begin position="262"/>
        <end position="304"/>
    </location>
</feature>
<evidence type="ECO:0000256" key="5">
    <source>
        <dbReference type="ARBA" id="ARBA00009295"/>
    </source>
</evidence>
<keyword evidence="14" id="KW-0256">Endoplasmic reticulum</keyword>
<keyword evidence="17" id="KW-0653">Protein transport</keyword>
<feature type="transmembrane region" description="Helical" evidence="32">
    <location>
        <begin position="1482"/>
        <end position="1503"/>
    </location>
</feature>
<evidence type="ECO:0000256" key="22">
    <source>
        <dbReference type="ARBA" id="ARBA00023136"/>
    </source>
</evidence>
<reference evidence="34 35" key="1">
    <citation type="submission" date="2021-06" db="EMBL/GenBank/DDBJ databases">
        <title>Chromosome-level genome assembly of the red-tail catfish (Hemibagrus wyckioides).</title>
        <authorList>
            <person name="Shao F."/>
        </authorList>
    </citation>
    <scope>NUCLEOTIDE SEQUENCE [LARGE SCALE GENOMIC DNA]</scope>
    <source>
        <strain evidence="34">EC202008001</strain>
        <tissue evidence="34">Blood</tissue>
    </source>
</reference>
<evidence type="ECO:0000256" key="25">
    <source>
        <dbReference type="ARBA" id="ARBA00025471"/>
    </source>
</evidence>
<evidence type="ECO:0000256" key="26">
    <source>
        <dbReference type="ARBA" id="ARBA00039468"/>
    </source>
</evidence>
<evidence type="ECO:0000256" key="1">
    <source>
        <dbReference type="ARBA" id="ARBA00001954"/>
    </source>
</evidence>
<dbReference type="GO" id="GO:0090110">
    <property type="term" value="P:COPII-coated vesicle cargo loading"/>
    <property type="evidence" value="ECO:0007669"/>
    <property type="project" value="TreeGrafter"/>
</dbReference>
<feature type="repeat" description="WD" evidence="29">
    <location>
        <begin position="124"/>
        <end position="166"/>
    </location>
</feature>
<proteinExistence type="inferred from homology"/>
<comment type="function">
    <text evidence="25">Component of the coat protein complex II (COPII) which promotes the formation of transport vesicles from the endoplasmic reticulum (ER). The coat has two main functions, the physical deformation of the endoplasmic reticulum membrane into vesicles and the selection of cargo molecules.</text>
</comment>
<evidence type="ECO:0000256" key="32">
    <source>
        <dbReference type="SAM" id="Phobius"/>
    </source>
</evidence>
<keyword evidence="23 30" id="KW-0275">Fatty acid biosynthesis</keyword>
<name>A0A9D3SFV0_9TELE</name>
<comment type="subcellular location">
    <subcellularLocation>
        <location evidence="3">Cytoplasmic vesicle</location>
        <location evidence="3">COPII-coated vesicle membrane</location>
        <topology evidence="3">Peripheral membrane protein</topology>
        <orientation evidence="3">Cytoplasmic side</orientation>
    </subcellularLocation>
    <subcellularLocation>
        <location evidence="4">Endoplasmic reticulum membrane</location>
        <topology evidence="4">Peripheral membrane protein</topology>
    </subcellularLocation>
    <subcellularLocation>
        <location evidence="2">Membrane</location>
        <topology evidence="2">Multi-pass membrane protein</topology>
    </subcellularLocation>
</comment>
<keyword evidence="13" id="KW-0677">Repeat</keyword>
<feature type="region of interest" description="Disordered" evidence="31">
    <location>
        <begin position="848"/>
        <end position="874"/>
    </location>
</feature>
<feature type="domain" description="Fatty acid desaturase" evidence="33">
    <location>
        <begin position="1341"/>
        <end position="1544"/>
    </location>
</feature>
<evidence type="ECO:0000256" key="8">
    <source>
        <dbReference type="ARBA" id="ARBA00022490"/>
    </source>
</evidence>
<evidence type="ECO:0000256" key="6">
    <source>
        <dbReference type="ARBA" id="ARBA00009358"/>
    </source>
</evidence>
<keyword evidence="11 30" id="KW-0812">Transmembrane</keyword>
<evidence type="ECO:0000256" key="16">
    <source>
        <dbReference type="ARBA" id="ARBA00022892"/>
    </source>
</evidence>
<dbReference type="FunFam" id="1.25.40.1030:FF:000011">
    <property type="entry name" value="SEC31 homolog B, COPII coat complex component"/>
    <property type="match status" value="1"/>
</dbReference>
<dbReference type="InterPro" id="IPR005804">
    <property type="entry name" value="FA_desaturase_dom"/>
</dbReference>
<evidence type="ECO:0000256" key="9">
    <source>
        <dbReference type="ARBA" id="ARBA00022516"/>
    </source>
</evidence>
<dbReference type="SMART" id="SM00320">
    <property type="entry name" value="WD40"/>
    <property type="match status" value="6"/>
</dbReference>
<dbReference type="InterPro" id="IPR001680">
    <property type="entry name" value="WD40_rpt"/>
</dbReference>
<evidence type="ECO:0000256" key="21">
    <source>
        <dbReference type="ARBA" id="ARBA00023098"/>
    </source>
</evidence>
<dbReference type="PROSITE" id="PS00476">
    <property type="entry name" value="FATTY_ACID_DESATUR_1"/>
    <property type="match status" value="1"/>
</dbReference>
<comment type="similarity">
    <text evidence="6">Belongs to the WD repeat SEC31 family.</text>
</comment>
<evidence type="ECO:0000256" key="15">
    <source>
        <dbReference type="ARBA" id="ARBA00022832"/>
    </source>
</evidence>
<evidence type="ECO:0000256" key="24">
    <source>
        <dbReference type="ARBA" id="ARBA00023329"/>
    </source>
</evidence>
<comment type="similarity">
    <text evidence="5 30">Belongs to the fatty acid desaturase type 1 family.</text>
</comment>
<dbReference type="FunFam" id="2.130.10.10:FF:000009">
    <property type="entry name" value="Protein transport protein Sec31A isoform A"/>
    <property type="match status" value="1"/>
</dbReference>
<dbReference type="GO" id="GO:0005198">
    <property type="term" value="F:structural molecule activity"/>
    <property type="evidence" value="ECO:0007669"/>
    <property type="project" value="TreeGrafter"/>
</dbReference>
<evidence type="ECO:0000313" key="35">
    <source>
        <dbReference type="Proteomes" id="UP000824219"/>
    </source>
</evidence>
<dbReference type="GO" id="GO:0030127">
    <property type="term" value="C:COPII vesicle coat"/>
    <property type="evidence" value="ECO:0007669"/>
    <property type="project" value="TreeGrafter"/>
</dbReference>
<feature type="compositionally biased region" description="Low complexity" evidence="31">
    <location>
        <begin position="920"/>
        <end position="930"/>
    </location>
</feature>
<keyword evidence="8" id="KW-0963">Cytoplasm</keyword>
<dbReference type="GO" id="GO:0005789">
    <property type="term" value="C:endoplasmic reticulum membrane"/>
    <property type="evidence" value="ECO:0007669"/>
    <property type="project" value="UniProtKB-SubCell"/>
</dbReference>
<dbReference type="SUPFAM" id="SSF50978">
    <property type="entry name" value="WD40 repeat-like"/>
    <property type="match status" value="1"/>
</dbReference>
<feature type="transmembrane region" description="Helical" evidence="32">
    <location>
        <begin position="1341"/>
        <end position="1362"/>
    </location>
</feature>
<dbReference type="PANTHER" id="PTHR13923">
    <property type="entry name" value="SEC31-RELATED PROTEIN"/>
    <property type="match status" value="1"/>
</dbReference>
<dbReference type="EMBL" id="JAHKSW010000016">
    <property type="protein sequence ID" value="KAG7322761.1"/>
    <property type="molecule type" value="Genomic_DNA"/>
</dbReference>
<dbReference type="InterPro" id="IPR015943">
    <property type="entry name" value="WD40/YVTN_repeat-like_dom_sf"/>
</dbReference>
<keyword evidence="10 29" id="KW-0853">WD repeat</keyword>
<evidence type="ECO:0000256" key="10">
    <source>
        <dbReference type="ARBA" id="ARBA00022574"/>
    </source>
</evidence>
<dbReference type="FunFam" id="1.20.940.10:FF:000001">
    <property type="entry name" value="Protein transport protein Sec31A isoform A"/>
    <property type="match status" value="1"/>
</dbReference>
<keyword evidence="22 32" id="KW-0472">Membrane</keyword>
<comment type="domain">
    <text evidence="30">The histidine box domains are involved in binding the catalytic metal ions.</text>
</comment>
<evidence type="ECO:0000256" key="30">
    <source>
        <dbReference type="RuleBase" id="RU000581"/>
    </source>
</evidence>
<evidence type="ECO:0000256" key="3">
    <source>
        <dbReference type="ARBA" id="ARBA00004299"/>
    </source>
</evidence>
<evidence type="ECO:0000256" key="7">
    <source>
        <dbReference type="ARBA" id="ARBA00022448"/>
    </source>
</evidence>
<keyword evidence="35" id="KW-1185">Reference proteome</keyword>